<keyword evidence="1" id="KW-0732">Signal</keyword>
<evidence type="ECO:0000256" key="1">
    <source>
        <dbReference type="SAM" id="SignalP"/>
    </source>
</evidence>
<evidence type="ECO:0000313" key="4">
    <source>
        <dbReference type="Proteomes" id="UP000707356"/>
    </source>
</evidence>
<evidence type="ECO:0000313" key="3">
    <source>
        <dbReference type="EMBL" id="MBW4466827.1"/>
    </source>
</evidence>
<proteinExistence type="predicted"/>
<dbReference type="GO" id="GO:0016787">
    <property type="term" value="F:hydrolase activity"/>
    <property type="evidence" value="ECO:0007669"/>
    <property type="project" value="UniProtKB-KW"/>
</dbReference>
<keyword evidence="3" id="KW-0378">Hydrolase</keyword>
<name>A0A951PCI8_9CYAN</name>
<protein>
    <submittedName>
        <fullName evidence="3">Alpha/beta hydrolase</fullName>
    </submittedName>
</protein>
<sequence>MQTTARLTKMLSHHLQRASFAALAVLATSAIWPTAASAAETVVLRYGIFRGSLPMADLSRFAETGEQSDQLKRYLRLADQEPADLQRILNSQIDANQRGFDLVMSSPAGDALLGELSRYIYSSKRDDKAALRTALNSSTADDQQVSLVELLENYPNQKVDINVRRAVSTYQQIASIQSQVDGVLEGGLGQLLQQIDSR</sequence>
<dbReference type="InterPro" id="IPR010802">
    <property type="entry name" value="DUF1400"/>
</dbReference>
<feature type="domain" description="DUF1400" evidence="2">
    <location>
        <begin position="38"/>
        <end position="162"/>
    </location>
</feature>
<feature type="chain" id="PRO_5037255382" evidence="1">
    <location>
        <begin position="39"/>
        <end position="198"/>
    </location>
</feature>
<gene>
    <name evidence="3" type="ORF">KME07_15495</name>
</gene>
<organism evidence="3 4">
    <name type="scientific">Pegethrix bostrychoides GSE-TBD4-15B</name>
    <dbReference type="NCBI Taxonomy" id="2839662"/>
    <lineage>
        <taxon>Bacteria</taxon>
        <taxon>Bacillati</taxon>
        <taxon>Cyanobacteriota</taxon>
        <taxon>Cyanophyceae</taxon>
        <taxon>Oculatellales</taxon>
        <taxon>Oculatellaceae</taxon>
        <taxon>Pegethrix</taxon>
    </lineage>
</organism>
<dbReference type="AlphaFoldDB" id="A0A951PCI8"/>
<dbReference type="EMBL" id="JAHHHV010000071">
    <property type="protein sequence ID" value="MBW4466827.1"/>
    <property type="molecule type" value="Genomic_DNA"/>
</dbReference>
<dbReference type="Proteomes" id="UP000707356">
    <property type="component" value="Unassembled WGS sequence"/>
</dbReference>
<accession>A0A951PCI8</accession>
<evidence type="ECO:0000259" key="2">
    <source>
        <dbReference type="Pfam" id="PF07176"/>
    </source>
</evidence>
<feature type="signal peptide" evidence="1">
    <location>
        <begin position="1"/>
        <end position="38"/>
    </location>
</feature>
<reference evidence="3" key="1">
    <citation type="submission" date="2021-05" db="EMBL/GenBank/DDBJ databases">
        <authorList>
            <person name="Pietrasiak N."/>
            <person name="Ward R."/>
            <person name="Stajich J.E."/>
            <person name="Kurbessoian T."/>
        </authorList>
    </citation>
    <scope>NUCLEOTIDE SEQUENCE</scope>
    <source>
        <strain evidence="3">GSE-TBD4-15B</strain>
    </source>
</reference>
<comment type="caution">
    <text evidence="3">The sequence shown here is derived from an EMBL/GenBank/DDBJ whole genome shotgun (WGS) entry which is preliminary data.</text>
</comment>
<dbReference type="Pfam" id="PF07176">
    <property type="entry name" value="DUF1400"/>
    <property type="match status" value="1"/>
</dbReference>
<reference evidence="3" key="2">
    <citation type="journal article" date="2022" name="Microbiol. Resour. Announc.">
        <title>Metagenome Sequencing to Explore Phylogenomics of Terrestrial Cyanobacteria.</title>
        <authorList>
            <person name="Ward R.D."/>
            <person name="Stajich J.E."/>
            <person name="Johansen J.R."/>
            <person name="Huntemann M."/>
            <person name="Clum A."/>
            <person name="Foster B."/>
            <person name="Foster B."/>
            <person name="Roux S."/>
            <person name="Palaniappan K."/>
            <person name="Varghese N."/>
            <person name="Mukherjee S."/>
            <person name="Reddy T.B.K."/>
            <person name="Daum C."/>
            <person name="Copeland A."/>
            <person name="Chen I.A."/>
            <person name="Ivanova N.N."/>
            <person name="Kyrpides N.C."/>
            <person name="Shapiro N."/>
            <person name="Eloe-Fadrosh E.A."/>
            <person name="Pietrasiak N."/>
        </authorList>
    </citation>
    <scope>NUCLEOTIDE SEQUENCE</scope>
    <source>
        <strain evidence="3">GSE-TBD4-15B</strain>
    </source>
</reference>